<protein>
    <submittedName>
        <fullName evidence="1">Uncharacterized protein</fullName>
    </submittedName>
</protein>
<evidence type="ECO:0000313" key="1">
    <source>
        <dbReference type="EMBL" id="KAJ8875279.1"/>
    </source>
</evidence>
<evidence type="ECO:0000313" key="2">
    <source>
        <dbReference type="Proteomes" id="UP001159363"/>
    </source>
</evidence>
<organism evidence="1 2">
    <name type="scientific">Dryococelus australis</name>
    <dbReference type="NCBI Taxonomy" id="614101"/>
    <lineage>
        <taxon>Eukaryota</taxon>
        <taxon>Metazoa</taxon>
        <taxon>Ecdysozoa</taxon>
        <taxon>Arthropoda</taxon>
        <taxon>Hexapoda</taxon>
        <taxon>Insecta</taxon>
        <taxon>Pterygota</taxon>
        <taxon>Neoptera</taxon>
        <taxon>Polyneoptera</taxon>
        <taxon>Phasmatodea</taxon>
        <taxon>Verophasmatodea</taxon>
        <taxon>Anareolatae</taxon>
        <taxon>Phasmatidae</taxon>
        <taxon>Eurycanthinae</taxon>
        <taxon>Dryococelus</taxon>
    </lineage>
</organism>
<gene>
    <name evidence="1" type="ORF">PR048_023174</name>
</gene>
<dbReference type="Proteomes" id="UP001159363">
    <property type="component" value="Chromosome 8"/>
</dbReference>
<comment type="caution">
    <text evidence="1">The sequence shown here is derived from an EMBL/GenBank/DDBJ whole genome shotgun (WGS) entry which is preliminary data.</text>
</comment>
<name>A0ABQ9GTF6_9NEOP</name>
<reference evidence="1 2" key="1">
    <citation type="submission" date="2023-02" db="EMBL/GenBank/DDBJ databases">
        <title>LHISI_Scaffold_Assembly.</title>
        <authorList>
            <person name="Stuart O.P."/>
            <person name="Cleave R."/>
            <person name="Magrath M.J.L."/>
            <person name="Mikheyev A.S."/>
        </authorList>
    </citation>
    <scope>NUCLEOTIDE SEQUENCE [LARGE SCALE GENOMIC DNA]</scope>
    <source>
        <strain evidence="1">Daus_M_001</strain>
        <tissue evidence="1">Leg muscle</tissue>
    </source>
</reference>
<dbReference type="EMBL" id="JARBHB010000009">
    <property type="protein sequence ID" value="KAJ8875279.1"/>
    <property type="molecule type" value="Genomic_DNA"/>
</dbReference>
<proteinExistence type="predicted"/>
<keyword evidence="2" id="KW-1185">Reference proteome</keyword>
<sequence length="117" mass="13385">MKTVVSGTQEKVNLIVNLRAHKLKASALYSQIKEKCTERTAVFTYDCQKNLVLPRVPDQAAYYSGQLFMYNFTVSRGHSKAPQDKDTVTMYAWLENEQFKGSNEMASAILNTLRMPW</sequence>
<accession>A0ABQ9GTF6</accession>